<protein>
    <recommendedName>
        <fullName evidence="10">Mannosyltransferase</fullName>
        <ecNumber evidence="10">2.4.1.-</ecNumber>
    </recommendedName>
</protein>
<accession>A0A1R0H132</accession>
<keyword evidence="5 11" id="KW-0808">Transferase</keyword>
<dbReference type="STRING" id="133383.A0A1R0H132"/>
<name>A0A1R0H132_9FUNG</name>
<evidence type="ECO:0000256" key="8">
    <source>
        <dbReference type="ARBA" id="ARBA00022989"/>
    </source>
</evidence>
<dbReference type="PANTHER" id="PTHR22760:SF2">
    <property type="entry name" value="ALPHA-1,2-MANNOSYLTRANSFERASE ALG9"/>
    <property type="match status" value="1"/>
</dbReference>
<evidence type="ECO:0000256" key="6">
    <source>
        <dbReference type="ARBA" id="ARBA00022692"/>
    </source>
</evidence>
<keyword evidence="12" id="KW-1185">Reference proteome</keyword>
<keyword evidence="7 10" id="KW-0256">Endoplasmic reticulum</keyword>
<keyword evidence="4 10" id="KW-0328">Glycosyltransferase</keyword>
<evidence type="ECO:0000256" key="9">
    <source>
        <dbReference type="ARBA" id="ARBA00023136"/>
    </source>
</evidence>
<evidence type="ECO:0000256" key="7">
    <source>
        <dbReference type="ARBA" id="ARBA00022824"/>
    </source>
</evidence>
<comment type="similarity">
    <text evidence="3 10">Belongs to the glycosyltransferase 22 family.</text>
</comment>
<dbReference type="PANTHER" id="PTHR22760">
    <property type="entry name" value="GLYCOSYLTRANSFERASE"/>
    <property type="match status" value="1"/>
</dbReference>
<dbReference type="GO" id="GO:0000026">
    <property type="term" value="F:alpha-1,2-mannosyltransferase activity"/>
    <property type="evidence" value="ECO:0007669"/>
    <property type="project" value="TreeGrafter"/>
</dbReference>
<keyword evidence="6" id="KW-0812">Transmembrane</keyword>
<dbReference type="GO" id="GO:0005789">
    <property type="term" value="C:endoplasmic reticulum membrane"/>
    <property type="evidence" value="ECO:0007669"/>
    <property type="project" value="UniProtKB-SubCell"/>
</dbReference>
<sequence>MFIRTFPVLFMLTILSLQPHKEERFLVPMYPLICLNAAMSLELLRVISVQISIISKDVIVLKDLEYGAQCFSWALVFISSLFGVSRSLAIYENYSSSMQIYNSFSGIDTNQNELSLGTSLKKHITNILGIDKYDTKDIKSDLTNSTKNVCIGKDWYRFPSQFFFPESHRLVFLKSKFDGLLPGDFIPVTHNNTIIQSTSKIINDTNCLNKFEPSHVFLGAPEDNCDYLIDVDFTTQNDNIGGHPIHPESNQDSSSEIEDFEPVFSRIYDKWDVLECKKILNSDVSPLWVRSFYFPYYVRLVLDLIFRKKDIDRWGRICILKPISKK</sequence>
<evidence type="ECO:0000256" key="5">
    <source>
        <dbReference type="ARBA" id="ARBA00022679"/>
    </source>
</evidence>
<organism evidence="11 12">
    <name type="scientific">Smittium mucronatum</name>
    <dbReference type="NCBI Taxonomy" id="133383"/>
    <lineage>
        <taxon>Eukaryota</taxon>
        <taxon>Fungi</taxon>
        <taxon>Fungi incertae sedis</taxon>
        <taxon>Zoopagomycota</taxon>
        <taxon>Kickxellomycotina</taxon>
        <taxon>Harpellomycetes</taxon>
        <taxon>Harpellales</taxon>
        <taxon>Legeriomycetaceae</taxon>
        <taxon>Smittium</taxon>
    </lineage>
</organism>
<dbReference type="EC" id="2.4.1.-" evidence="10"/>
<evidence type="ECO:0000256" key="1">
    <source>
        <dbReference type="ARBA" id="ARBA00004477"/>
    </source>
</evidence>
<dbReference type="Proteomes" id="UP000187455">
    <property type="component" value="Unassembled WGS sequence"/>
</dbReference>
<keyword evidence="9" id="KW-0472">Membrane</keyword>
<evidence type="ECO:0000256" key="3">
    <source>
        <dbReference type="ARBA" id="ARBA00007063"/>
    </source>
</evidence>
<comment type="pathway">
    <text evidence="2">Protein modification; protein glycosylation.</text>
</comment>
<comment type="caution">
    <text evidence="11">The sequence shown here is derived from an EMBL/GenBank/DDBJ whole genome shotgun (WGS) entry which is preliminary data.</text>
</comment>
<gene>
    <name evidence="11" type="ORF">AYI68_g3028</name>
</gene>
<dbReference type="OrthoDB" id="497541at2759"/>
<dbReference type="Pfam" id="PF03901">
    <property type="entry name" value="Glyco_transf_22"/>
    <property type="match status" value="1"/>
</dbReference>
<reference evidence="11 12" key="1">
    <citation type="journal article" date="2016" name="Mol. Biol. Evol.">
        <title>Genome-Wide Survey of Gut Fungi (Harpellales) Reveals the First Horizontally Transferred Ubiquitin Gene from a Mosquito Host.</title>
        <authorList>
            <person name="Wang Y."/>
            <person name="White M.M."/>
            <person name="Kvist S."/>
            <person name="Moncalvo J.M."/>
        </authorList>
    </citation>
    <scope>NUCLEOTIDE SEQUENCE [LARGE SCALE GENOMIC DNA]</scope>
    <source>
        <strain evidence="11 12">ALG-7-W6</strain>
    </source>
</reference>
<evidence type="ECO:0000256" key="2">
    <source>
        <dbReference type="ARBA" id="ARBA00004922"/>
    </source>
</evidence>
<comment type="subcellular location">
    <subcellularLocation>
        <location evidence="1 10">Endoplasmic reticulum membrane</location>
        <topology evidence="1 10">Multi-pass membrane protein</topology>
    </subcellularLocation>
</comment>
<evidence type="ECO:0000256" key="4">
    <source>
        <dbReference type="ARBA" id="ARBA00022676"/>
    </source>
</evidence>
<dbReference type="InterPro" id="IPR005599">
    <property type="entry name" value="GPI_mannosylTrfase"/>
</dbReference>
<dbReference type="UniPathway" id="UPA00378"/>
<keyword evidence="8" id="KW-1133">Transmembrane helix</keyword>
<dbReference type="GO" id="GO:0006487">
    <property type="term" value="P:protein N-linked glycosylation"/>
    <property type="evidence" value="ECO:0007669"/>
    <property type="project" value="TreeGrafter"/>
</dbReference>
<dbReference type="AlphaFoldDB" id="A0A1R0H132"/>
<evidence type="ECO:0000313" key="11">
    <source>
        <dbReference type="EMBL" id="OLY82844.1"/>
    </source>
</evidence>
<dbReference type="EMBL" id="LSSL01001216">
    <property type="protein sequence ID" value="OLY82844.1"/>
    <property type="molecule type" value="Genomic_DNA"/>
</dbReference>
<evidence type="ECO:0000313" key="12">
    <source>
        <dbReference type="Proteomes" id="UP000187455"/>
    </source>
</evidence>
<evidence type="ECO:0000256" key="10">
    <source>
        <dbReference type="RuleBase" id="RU363075"/>
    </source>
</evidence>
<proteinExistence type="inferred from homology"/>